<dbReference type="Gene3D" id="3.40.50.2000">
    <property type="entry name" value="Glycogen Phosphorylase B"/>
    <property type="match status" value="1"/>
</dbReference>
<protein>
    <submittedName>
        <fullName evidence="1">Glycosyltransferase family 4 protein</fullName>
    </submittedName>
</protein>
<dbReference type="GO" id="GO:0016740">
    <property type="term" value="F:transferase activity"/>
    <property type="evidence" value="ECO:0007669"/>
    <property type="project" value="UniProtKB-KW"/>
</dbReference>
<keyword evidence="1" id="KW-0808">Transferase</keyword>
<comment type="caution">
    <text evidence="1">The sequence shown here is derived from an EMBL/GenBank/DDBJ whole genome shotgun (WGS) entry which is preliminary data.</text>
</comment>
<proteinExistence type="predicted"/>
<dbReference type="RefSeq" id="WP_142943077.1">
    <property type="nucleotide sequence ID" value="NZ_VIKR01000004.1"/>
</dbReference>
<dbReference type="CDD" id="cd03801">
    <property type="entry name" value="GT4_PimA-like"/>
    <property type="match status" value="1"/>
</dbReference>
<dbReference type="OrthoDB" id="9807209at2"/>
<keyword evidence="2" id="KW-1185">Reference proteome</keyword>
<name>A0A545T6X4_9GAMM</name>
<reference evidence="1 2" key="1">
    <citation type="submission" date="2019-06" db="EMBL/GenBank/DDBJ databases">
        <title>Draft genome of Aliikangiella marina GYP-15.</title>
        <authorList>
            <person name="Wang G."/>
        </authorList>
    </citation>
    <scope>NUCLEOTIDE SEQUENCE [LARGE SCALE GENOMIC DNA]</scope>
    <source>
        <strain evidence="1 2">GYP-15</strain>
    </source>
</reference>
<evidence type="ECO:0000313" key="2">
    <source>
        <dbReference type="Proteomes" id="UP000317839"/>
    </source>
</evidence>
<dbReference type="Proteomes" id="UP000317839">
    <property type="component" value="Unassembled WGS sequence"/>
</dbReference>
<accession>A0A545T6X4</accession>
<evidence type="ECO:0000313" key="1">
    <source>
        <dbReference type="EMBL" id="TQV72938.1"/>
    </source>
</evidence>
<organism evidence="1 2">
    <name type="scientific">Aliikangiella marina</name>
    <dbReference type="NCBI Taxonomy" id="1712262"/>
    <lineage>
        <taxon>Bacteria</taxon>
        <taxon>Pseudomonadati</taxon>
        <taxon>Pseudomonadota</taxon>
        <taxon>Gammaproteobacteria</taxon>
        <taxon>Oceanospirillales</taxon>
        <taxon>Pleioneaceae</taxon>
        <taxon>Aliikangiella</taxon>
    </lineage>
</organism>
<gene>
    <name evidence="1" type="ORF">FLL45_15855</name>
</gene>
<dbReference type="SUPFAM" id="SSF53756">
    <property type="entry name" value="UDP-Glycosyltransferase/glycogen phosphorylase"/>
    <property type="match status" value="1"/>
</dbReference>
<sequence length="409" mass="46770">MDKTILVIGYVWPEPNSSAAGSHMLSLLKLFKSQGWRVVFATPAQKTEHMVDLSLLDIEAIEILLNDSTFDEFVHRLQPNYVMFDRFMMEEQFGWRVEEQAPMALRILDTEDLQSLRAARQTALKAFRNPNQADYASDLAKREVAAILRTDLALIISDFEVAHLTQHYRVDQQLLFHLPFMLTGQQLKASGPEFNERQHFVTIGNFRHAPNWDSVLYLREIWPKIRRQLPEAELHIYGSYPPKKATQLNDPKTGFLVKGWTEDALTVLQSARVCLSPLRFGAGIKGKLLDAMRANTPSVTTSIGAEGMFGDMPWPGAIADSVEEIVAGAVDLYTNPGTWTQATNRIQKLLNDRFDGQKNGHRLIQRIYQIEDCLSQHRLDNFVGSMLKHHSHRSTKFMSKWIEEKNKHQ</sequence>
<dbReference type="AlphaFoldDB" id="A0A545T6X4"/>
<dbReference type="EMBL" id="VIKR01000004">
    <property type="protein sequence ID" value="TQV72938.1"/>
    <property type="molecule type" value="Genomic_DNA"/>
</dbReference>
<dbReference type="Pfam" id="PF13692">
    <property type="entry name" value="Glyco_trans_1_4"/>
    <property type="match status" value="1"/>
</dbReference>